<keyword evidence="7 11" id="KW-0067">ATP-binding</keyword>
<dbReference type="Proteomes" id="UP001196379">
    <property type="component" value="Unassembled WGS sequence"/>
</dbReference>
<keyword evidence="6" id="KW-0547">Nucleotide-binding</keyword>
<dbReference type="EMBL" id="JABULY010000001">
    <property type="protein sequence ID" value="MBV6530762.1"/>
    <property type="molecule type" value="Genomic_DNA"/>
</dbReference>
<dbReference type="InterPro" id="IPR003593">
    <property type="entry name" value="AAA+_ATPase"/>
</dbReference>
<dbReference type="CDD" id="cd03257">
    <property type="entry name" value="ABC_NikE_OppD_transporters"/>
    <property type="match status" value="1"/>
</dbReference>
<evidence type="ECO:0000256" key="4">
    <source>
        <dbReference type="ARBA" id="ARBA00022475"/>
    </source>
</evidence>
<evidence type="ECO:0000256" key="2">
    <source>
        <dbReference type="ARBA" id="ARBA00005417"/>
    </source>
</evidence>
<evidence type="ECO:0000256" key="5">
    <source>
        <dbReference type="ARBA" id="ARBA00022519"/>
    </source>
</evidence>
<name>A0A949SWU5_9PAST</name>
<dbReference type="SUPFAM" id="SSF52540">
    <property type="entry name" value="P-loop containing nucleoside triphosphate hydrolases"/>
    <property type="match status" value="1"/>
</dbReference>
<reference evidence="11 13" key="1">
    <citation type="journal article" date="2021" name="Mol. Ecol.">
        <title>Polar bear-adapted Ursidibacter maritimus are remarkably conserved after generations in captivity.</title>
        <authorList>
            <person name="Espinosa-Gongora C."/>
            <person name="Hansen M.J."/>
            <person name="Bertelsen M.F."/>
            <person name="Bojesen A.M."/>
        </authorList>
    </citation>
    <scope>NUCLEOTIDE SEQUENCE</scope>
    <source>
        <strain evidence="11">Pb43105x</strain>
        <strain evidence="10 13">Pb43106</strain>
    </source>
</reference>
<sequence length="264" mass="29911">MNLLEVQQISKRFTDRIGLFRKQEFYAVKDVTFSLEHQETLAIIGANGAGKSTLAKMLVGITEPTSGFMLFKGRELKFGDNAFRAKKIRMIFQDPNDAFDPNYNIGQILDSPLRLATNLSQEQRNERIFRTLKLVGMYPEHALIHIKETSSSQKQRIALARALILNPEIIIFDDTLSALDFSVKSQLTNLMMILQERLGLSYIYVGQNLGLIKHIADKLIVMDNGEVVEYGKTKEVLLNPQHPITVRLIESHFGGKLTEMAWAS</sequence>
<dbReference type="Proteomes" id="UP000732858">
    <property type="component" value="Unassembled WGS sequence"/>
</dbReference>
<comment type="similarity">
    <text evidence="2">Belongs to the ABC transporter superfamily.</text>
</comment>
<dbReference type="GO" id="GO:0055085">
    <property type="term" value="P:transmembrane transport"/>
    <property type="evidence" value="ECO:0007669"/>
    <property type="project" value="UniProtKB-ARBA"/>
</dbReference>
<evidence type="ECO:0000313" key="13">
    <source>
        <dbReference type="Proteomes" id="UP001196379"/>
    </source>
</evidence>
<dbReference type="GO" id="GO:0016887">
    <property type="term" value="F:ATP hydrolysis activity"/>
    <property type="evidence" value="ECO:0007669"/>
    <property type="project" value="InterPro"/>
</dbReference>
<evidence type="ECO:0000256" key="3">
    <source>
        <dbReference type="ARBA" id="ARBA00022448"/>
    </source>
</evidence>
<dbReference type="InterPro" id="IPR003439">
    <property type="entry name" value="ABC_transporter-like_ATP-bd"/>
</dbReference>
<evidence type="ECO:0000313" key="12">
    <source>
        <dbReference type="Proteomes" id="UP000732858"/>
    </source>
</evidence>
<accession>A0A949SWU5</accession>
<dbReference type="RefSeq" id="WP_157402820.1">
    <property type="nucleotide sequence ID" value="NZ_JABULY010000001.1"/>
</dbReference>
<dbReference type="PANTHER" id="PTHR43776:SF4">
    <property type="entry name" value="PUTRESCINE EXPORT SYSTEM ATP-BINDING PROTEIN SAPF"/>
    <property type="match status" value="1"/>
</dbReference>
<dbReference type="InterPro" id="IPR027417">
    <property type="entry name" value="P-loop_NTPase"/>
</dbReference>
<dbReference type="GO" id="GO:0005524">
    <property type="term" value="F:ATP binding"/>
    <property type="evidence" value="ECO:0007669"/>
    <property type="project" value="UniProtKB-KW"/>
</dbReference>
<dbReference type="PANTHER" id="PTHR43776">
    <property type="entry name" value="TRANSPORT ATP-BINDING PROTEIN"/>
    <property type="match status" value="1"/>
</dbReference>
<dbReference type="EMBL" id="JABUMC010000001">
    <property type="protein sequence ID" value="MBV6545838.1"/>
    <property type="molecule type" value="Genomic_DNA"/>
</dbReference>
<dbReference type="GeneID" id="65548656"/>
<gene>
    <name evidence="10" type="ORF">HT657_01155</name>
    <name evidence="11" type="ORF">HT672_00755</name>
</gene>
<dbReference type="GO" id="GO:0005886">
    <property type="term" value="C:plasma membrane"/>
    <property type="evidence" value="ECO:0007669"/>
    <property type="project" value="UniProtKB-SubCell"/>
</dbReference>
<comment type="subcellular location">
    <subcellularLocation>
        <location evidence="1">Cell inner membrane</location>
        <topology evidence="1">Peripheral membrane protein</topology>
    </subcellularLocation>
</comment>
<dbReference type="AlphaFoldDB" id="A0A949SWU5"/>
<proteinExistence type="inferred from homology"/>
<organism evidence="11 12">
    <name type="scientific">Ursidibacter maritimus</name>
    <dbReference type="NCBI Taxonomy" id="1331689"/>
    <lineage>
        <taxon>Bacteria</taxon>
        <taxon>Pseudomonadati</taxon>
        <taxon>Pseudomonadota</taxon>
        <taxon>Gammaproteobacteria</taxon>
        <taxon>Pasteurellales</taxon>
        <taxon>Pasteurellaceae</taxon>
        <taxon>Ursidibacter</taxon>
    </lineage>
</organism>
<evidence type="ECO:0000256" key="7">
    <source>
        <dbReference type="ARBA" id="ARBA00022840"/>
    </source>
</evidence>
<dbReference type="Pfam" id="PF00005">
    <property type="entry name" value="ABC_tran"/>
    <property type="match status" value="1"/>
</dbReference>
<dbReference type="Gene3D" id="3.40.50.300">
    <property type="entry name" value="P-loop containing nucleotide triphosphate hydrolases"/>
    <property type="match status" value="1"/>
</dbReference>
<keyword evidence="13" id="KW-1185">Reference proteome</keyword>
<evidence type="ECO:0000259" key="9">
    <source>
        <dbReference type="PROSITE" id="PS50893"/>
    </source>
</evidence>
<keyword evidence="5" id="KW-0997">Cell inner membrane</keyword>
<evidence type="ECO:0000313" key="11">
    <source>
        <dbReference type="EMBL" id="MBV6545838.1"/>
    </source>
</evidence>
<evidence type="ECO:0000313" key="10">
    <source>
        <dbReference type="EMBL" id="MBV6530762.1"/>
    </source>
</evidence>
<keyword evidence="8" id="KW-0472">Membrane</keyword>
<keyword evidence="3" id="KW-0813">Transport</keyword>
<dbReference type="InterPro" id="IPR050319">
    <property type="entry name" value="ABC_transp_ATP-bind"/>
</dbReference>
<dbReference type="PROSITE" id="PS50893">
    <property type="entry name" value="ABC_TRANSPORTER_2"/>
    <property type="match status" value="1"/>
</dbReference>
<feature type="domain" description="ABC transporter" evidence="9">
    <location>
        <begin position="4"/>
        <end position="249"/>
    </location>
</feature>
<dbReference type="OrthoDB" id="9784450at2"/>
<comment type="caution">
    <text evidence="11">The sequence shown here is derived from an EMBL/GenBank/DDBJ whole genome shotgun (WGS) entry which is preliminary data.</text>
</comment>
<evidence type="ECO:0000256" key="6">
    <source>
        <dbReference type="ARBA" id="ARBA00022741"/>
    </source>
</evidence>
<evidence type="ECO:0000256" key="8">
    <source>
        <dbReference type="ARBA" id="ARBA00023136"/>
    </source>
</evidence>
<evidence type="ECO:0000256" key="1">
    <source>
        <dbReference type="ARBA" id="ARBA00004417"/>
    </source>
</evidence>
<protein>
    <submittedName>
        <fullName evidence="11">ATP-binding cassette domain-containing protein</fullName>
    </submittedName>
</protein>
<dbReference type="SMART" id="SM00382">
    <property type="entry name" value="AAA"/>
    <property type="match status" value="1"/>
</dbReference>
<keyword evidence="4" id="KW-1003">Cell membrane</keyword>